<feature type="transmembrane region" description="Helical" evidence="1">
    <location>
        <begin position="191"/>
        <end position="216"/>
    </location>
</feature>
<feature type="domain" description="Transglutaminase-like" evidence="2">
    <location>
        <begin position="470"/>
        <end position="542"/>
    </location>
</feature>
<evidence type="ECO:0000313" key="3">
    <source>
        <dbReference type="EMBL" id="MFC7338657.1"/>
    </source>
</evidence>
<accession>A0ABW2LCE2</accession>
<feature type="transmembrane region" description="Helical" evidence="1">
    <location>
        <begin position="63"/>
        <end position="80"/>
    </location>
</feature>
<reference evidence="4" key="1">
    <citation type="journal article" date="2019" name="Int. J. Syst. Evol. Microbiol.">
        <title>The Global Catalogue of Microorganisms (GCM) 10K type strain sequencing project: providing services to taxonomists for standard genome sequencing and annotation.</title>
        <authorList>
            <consortium name="The Broad Institute Genomics Platform"/>
            <consortium name="The Broad Institute Genome Sequencing Center for Infectious Disease"/>
            <person name="Wu L."/>
            <person name="Ma J."/>
        </authorList>
    </citation>
    <scope>NUCLEOTIDE SEQUENCE [LARGE SCALE GENOMIC DNA]</scope>
    <source>
        <strain evidence="4">CGMCC 4.1467</strain>
    </source>
</reference>
<protein>
    <submittedName>
        <fullName evidence="3">Transglutaminase family protein</fullName>
    </submittedName>
</protein>
<evidence type="ECO:0000256" key="1">
    <source>
        <dbReference type="SAM" id="Phobius"/>
    </source>
</evidence>
<dbReference type="PANTHER" id="PTHR42736">
    <property type="entry name" value="PROTEIN-GLUTAMINE GAMMA-GLUTAMYLTRANSFERASE"/>
    <property type="match status" value="1"/>
</dbReference>
<organism evidence="3 4">
    <name type="scientific">Haloferula chungangensis</name>
    <dbReference type="NCBI Taxonomy" id="1048331"/>
    <lineage>
        <taxon>Bacteria</taxon>
        <taxon>Pseudomonadati</taxon>
        <taxon>Verrucomicrobiota</taxon>
        <taxon>Verrucomicrobiia</taxon>
        <taxon>Verrucomicrobiales</taxon>
        <taxon>Verrucomicrobiaceae</taxon>
        <taxon>Haloferula</taxon>
    </lineage>
</organism>
<feature type="transmembrane region" description="Helical" evidence="1">
    <location>
        <begin position="580"/>
        <end position="598"/>
    </location>
</feature>
<dbReference type="Pfam" id="PF01841">
    <property type="entry name" value="Transglut_core"/>
    <property type="match status" value="1"/>
</dbReference>
<gene>
    <name evidence="3" type="ORF">ACFQY0_15785</name>
</gene>
<dbReference type="InterPro" id="IPR052901">
    <property type="entry name" value="Bact_TGase-like"/>
</dbReference>
<feature type="transmembrane region" description="Helical" evidence="1">
    <location>
        <begin position="160"/>
        <end position="179"/>
    </location>
</feature>
<feature type="transmembrane region" description="Helical" evidence="1">
    <location>
        <begin position="135"/>
        <end position="154"/>
    </location>
</feature>
<sequence>MPSSSRSTNAKPGPPRLLLGISLLFWGGMVGHPLIGLLVAIATEAAHWTRFRWDFGEHAFYRAWQASVLLLFFAGVLVWMNSSVVSALPQTVVWLPLLFFPLQFVQSYGMRATMPIATFSIFVRKRRDHARRHGLPFRDVQIAFGHIYFTLIIISSSLGTFAKTPIFFPCIVLLIVWAFKRQFTWRKRFAPLGAALVLGFSVLGGYTGVTVIDMIYHKLIGLDQHNGAFARETHTSIGKLKELKQSPNIIWRVKPLQGSLPRHLRIASYNNYLNATWRAEVPPDDEGTRIIQDFEELPFIGVENPYRIVGREANGEFLSGDIASASYLPRFILRGAIQPEELLPIPSNAASLVIPAQNLEINTLGSLRIDPKHPVANATVLWKRNISTSKAPWETMKVSGLKCPDLGTPKHETETLAEVARELNLHQGTLDEKVTRIRNHFLDQFTYTRYLDRPDPSSKFDPDQFISIFLTETRRGHCEYFATATALLLREVGVPTRYATGFAVVEVDPKSREAIIRGTHAHAWCEAWDEVNKRWVDVDLTPPDWTGLETPRTPPWQDLLDRWQILRDDILVWRSEPGNLAIAFVIITLPLLFGGFLVSRRLWKSKRRIDPAAERRVANTAHPKTALSGIEKAASIHLGPRPPGMPLGSWLVGLSSVISEPARLHEAIALHRAIRFDPSADSTPLSERLEALAAELRQELKS</sequence>
<keyword evidence="1" id="KW-0472">Membrane</keyword>
<keyword evidence="4" id="KW-1185">Reference proteome</keyword>
<keyword evidence="1" id="KW-1133">Transmembrane helix</keyword>
<dbReference type="SUPFAM" id="SSF54001">
    <property type="entry name" value="Cysteine proteinases"/>
    <property type="match status" value="1"/>
</dbReference>
<keyword evidence="1" id="KW-0812">Transmembrane</keyword>
<dbReference type="SMART" id="SM00460">
    <property type="entry name" value="TGc"/>
    <property type="match status" value="1"/>
</dbReference>
<dbReference type="Gene3D" id="3.10.620.30">
    <property type="match status" value="1"/>
</dbReference>
<name>A0ABW2LCE2_9BACT</name>
<dbReference type="Proteomes" id="UP001596472">
    <property type="component" value="Unassembled WGS sequence"/>
</dbReference>
<feature type="transmembrane region" description="Helical" evidence="1">
    <location>
        <begin position="20"/>
        <end position="42"/>
    </location>
</feature>
<dbReference type="InterPro" id="IPR038765">
    <property type="entry name" value="Papain-like_cys_pep_sf"/>
</dbReference>
<feature type="transmembrane region" description="Helical" evidence="1">
    <location>
        <begin position="100"/>
        <end position="123"/>
    </location>
</feature>
<evidence type="ECO:0000259" key="2">
    <source>
        <dbReference type="SMART" id="SM00460"/>
    </source>
</evidence>
<dbReference type="EMBL" id="JBHTBS010000008">
    <property type="protein sequence ID" value="MFC7338657.1"/>
    <property type="molecule type" value="Genomic_DNA"/>
</dbReference>
<comment type="caution">
    <text evidence="3">The sequence shown here is derived from an EMBL/GenBank/DDBJ whole genome shotgun (WGS) entry which is preliminary data.</text>
</comment>
<dbReference type="InterPro" id="IPR002931">
    <property type="entry name" value="Transglutaminase-like"/>
</dbReference>
<dbReference type="PANTHER" id="PTHR42736:SF1">
    <property type="entry name" value="PROTEIN-GLUTAMINE GAMMA-GLUTAMYLTRANSFERASE"/>
    <property type="match status" value="1"/>
</dbReference>
<proteinExistence type="predicted"/>
<evidence type="ECO:0000313" key="4">
    <source>
        <dbReference type="Proteomes" id="UP001596472"/>
    </source>
</evidence>
<dbReference type="RefSeq" id="WP_379714241.1">
    <property type="nucleotide sequence ID" value="NZ_JBHTBS010000008.1"/>
</dbReference>